<gene>
    <name evidence="1" type="ORF">AVEN_123721_1</name>
</gene>
<evidence type="ECO:0000313" key="2">
    <source>
        <dbReference type="Proteomes" id="UP000499080"/>
    </source>
</evidence>
<protein>
    <submittedName>
        <fullName evidence="1">Uncharacterized protein</fullName>
    </submittedName>
</protein>
<proteinExistence type="predicted"/>
<accession>A0A4Y2K6S8</accession>
<comment type="caution">
    <text evidence="1">The sequence shown here is derived from an EMBL/GenBank/DDBJ whole genome shotgun (WGS) entry which is preliminary data.</text>
</comment>
<dbReference type="EMBL" id="BGPR01004195">
    <property type="protein sequence ID" value="GBM96982.1"/>
    <property type="molecule type" value="Genomic_DNA"/>
</dbReference>
<evidence type="ECO:0000313" key="1">
    <source>
        <dbReference type="EMBL" id="GBM96982.1"/>
    </source>
</evidence>
<keyword evidence="2" id="KW-1185">Reference proteome</keyword>
<dbReference type="Proteomes" id="UP000499080">
    <property type="component" value="Unassembled WGS sequence"/>
</dbReference>
<sequence>MFERREENMWWKKMIGKFEDNGSCASARKKTETTFKGKCESIRSCSDRKSVQSQYSSTSAREVSRGMSLPLSIVRKVLRSTIK</sequence>
<organism evidence="1 2">
    <name type="scientific">Araneus ventricosus</name>
    <name type="common">Orbweaver spider</name>
    <name type="synonym">Epeira ventricosa</name>
    <dbReference type="NCBI Taxonomy" id="182803"/>
    <lineage>
        <taxon>Eukaryota</taxon>
        <taxon>Metazoa</taxon>
        <taxon>Ecdysozoa</taxon>
        <taxon>Arthropoda</taxon>
        <taxon>Chelicerata</taxon>
        <taxon>Arachnida</taxon>
        <taxon>Araneae</taxon>
        <taxon>Araneomorphae</taxon>
        <taxon>Entelegynae</taxon>
        <taxon>Araneoidea</taxon>
        <taxon>Araneidae</taxon>
        <taxon>Araneus</taxon>
    </lineage>
</organism>
<name>A0A4Y2K6S8_ARAVE</name>
<dbReference type="AlphaFoldDB" id="A0A4Y2K6S8"/>
<reference evidence="1 2" key="1">
    <citation type="journal article" date="2019" name="Sci. Rep.">
        <title>Orb-weaving spider Araneus ventricosus genome elucidates the spidroin gene catalogue.</title>
        <authorList>
            <person name="Kono N."/>
            <person name="Nakamura H."/>
            <person name="Ohtoshi R."/>
            <person name="Moran D.A.P."/>
            <person name="Shinohara A."/>
            <person name="Yoshida Y."/>
            <person name="Fujiwara M."/>
            <person name="Mori M."/>
            <person name="Tomita M."/>
            <person name="Arakawa K."/>
        </authorList>
    </citation>
    <scope>NUCLEOTIDE SEQUENCE [LARGE SCALE GENOMIC DNA]</scope>
</reference>